<comment type="similarity">
    <text evidence="1 6">Belongs to the V-ATPase C subunit family.</text>
</comment>
<evidence type="ECO:0000313" key="7">
    <source>
        <dbReference type="EMBL" id="GLA49229.1"/>
    </source>
</evidence>
<dbReference type="Proteomes" id="UP001144191">
    <property type="component" value="Unassembled WGS sequence"/>
</dbReference>
<dbReference type="PANTHER" id="PTHR10137:SF0">
    <property type="entry name" value="V-TYPE PROTON ATPASE SUBUNIT C"/>
    <property type="match status" value="1"/>
</dbReference>
<evidence type="ECO:0000313" key="8">
    <source>
        <dbReference type="Proteomes" id="UP001144191"/>
    </source>
</evidence>
<evidence type="ECO:0000256" key="4">
    <source>
        <dbReference type="ARBA" id="ARBA00023065"/>
    </source>
</evidence>
<dbReference type="AlphaFoldDB" id="A0A9W6A1F5"/>
<dbReference type="GO" id="GO:0000221">
    <property type="term" value="C:vacuolar proton-transporting V-type ATPase, V1 domain"/>
    <property type="evidence" value="ECO:0007669"/>
    <property type="project" value="TreeGrafter"/>
</dbReference>
<keyword evidence="3 6" id="KW-0375">Hydrogen ion transport</keyword>
<evidence type="ECO:0000256" key="2">
    <source>
        <dbReference type="ARBA" id="ARBA00022448"/>
    </source>
</evidence>
<proteinExistence type="inferred from homology"/>
<dbReference type="GO" id="GO:0046961">
    <property type="term" value="F:proton-transporting ATPase activity, rotational mechanism"/>
    <property type="evidence" value="ECO:0007669"/>
    <property type="project" value="InterPro"/>
</dbReference>
<gene>
    <name evidence="7" type="ORF">AnigIFM63604_004876</name>
</gene>
<comment type="function">
    <text evidence="6">Subunit of the V1 complex of vacuolar(H+)-ATPase (V-ATPase), a multisubunit enzyme composed of a peripheral complex (V1) that hydrolyzes ATP and a membrane integral complex (V0) that translocates protons. V-ATPase is responsible for acidifying and maintaining the pH of intracellular compartments and in some cell types, is targeted to the plasma membrane, where it is responsible for acidifying the extracellular environment. Subunit C is necessary for the assembly of the catalytic sector of the enzyme and is likely to have a specific function in its catalytic activity.</text>
</comment>
<dbReference type="EMBL" id="BRPB01000027">
    <property type="protein sequence ID" value="GLA49229.1"/>
    <property type="molecule type" value="Genomic_DNA"/>
</dbReference>
<comment type="caution">
    <text evidence="7">The sequence shown here is derived from an EMBL/GenBank/DDBJ whole genome shotgun (WGS) entry which is preliminary data.</text>
</comment>
<sequence length="388" mass="44002">MSKSTKYLLVSFPTSITPSHHRDDALDAISTTVSSENGSVAPFPIPEFKIGTLDALVQQADELAKLEAGCQGVVAKVGDALKNILDGDEAQIDKMKTVNDKPVDQYLRTFSWNKVKYRADKPLGELIDLMQKEAASIDNDIRSKYTQYNQVKNTLATLQRKQTGNLSTKSLSSVVDPRTLVRDSEYIETHLVAVPAQQVKEFLKIYETVAPMVVPRSATLVASDDDFTLYAVTTFKKHSLEFVHKCRENKWIPRDFKYIEGGKEEERKEFERVGGDERKLWGETLRLGRTAWSEAVMVWIHVYVLRVFVETVLRYGLPLDFVCTLIRTPGTKQADKAKRNLDDKYSYLAGNAFGRDKKGRVKRDDPGEMHGEGGPEYTAYVYYEFEFN</sequence>
<dbReference type="Gene3D" id="3.30.70.1180">
    <property type="entry name" value="Vacuolar atp synthase subunit c, domain 1"/>
    <property type="match status" value="1"/>
</dbReference>
<evidence type="ECO:0000256" key="6">
    <source>
        <dbReference type="RuleBase" id="RU364010"/>
    </source>
</evidence>
<protein>
    <recommendedName>
        <fullName evidence="6">V-type proton ATPase subunit C</fullName>
    </recommendedName>
</protein>
<dbReference type="CDD" id="cd14785">
    <property type="entry name" value="V-ATPase_C"/>
    <property type="match status" value="1"/>
</dbReference>
<evidence type="ECO:0000256" key="5">
    <source>
        <dbReference type="ARBA" id="ARBA00053565"/>
    </source>
</evidence>
<dbReference type="Gene3D" id="3.30.70.100">
    <property type="match status" value="1"/>
</dbReference>
<keyword evidence="2 6" id="KW-0813">Transport</keyword>
<dbReference type="Gene3D" id="1.20.1460.10">
    <property type="entry name" value="subunit c (vma5p) of the yeast v-atpase, domain 2"/>
    <property type="match status" value="1"/>
</dbReference>
<keyword evidence="4 6" id="KW-0406">Ion transport</keyword>
<organism evidence="7 8">
    <name type="scientific">Aspergillus niger</name>
    <dbReference type="NCBI Taxonomy" id="5061"/>
    <lineage>
        <taxon>Eukaryota</taxon>
        <taxon>Fungi</taxon>
        <taxon>Dikarya</taxon>
        <taxon>Ascomycota</taxon>
        <taxon>Pezizomycotina</taxon>
        <taxon>Eurotiomycetes</taxon>
        <taxon>Eurotiomycetidae</taxon>
        <taxon>Eurotiales</taxon>
        <taxon>Aspergillaceae</taxon>
        <taxon>Aspergillus</taxon>
        <taxon>Aspergillus subgen. Circumdati</taxon>
    </lineage>
</organism>
<dbReference type="PANTHER" id="PTHR10137">
    <property type="entry name" value="V-TYPE PROTON ATPASE SUBUNIT C"/>
    <property type="match status" value="1"/>
</dbReference>
<comment type="function">
    <text evidence="5">Subunit of the V1 complex of vacuolar(H+)-ATPase (V-ATPase), a multisubunit enzyme composed of a peripheral complex (V1) that hydrolyzes ATP and a membrane integral complex (V0) that translocates protons. V-ATPase is responsible for acidifying and maintaining the pH of intracellular compartments. Subunit C is necessary for the assembly of the catalytic sector of the enzyme and is likely to have a specific function in its catalytic activity. Reversibly leaves the enzyme after glucose depletion, causing the catalytic subcomplex V1 to detach from the V0 section.</text>
</comment>
<dbReference type="InterPro" id="IPR036132">
    <property type="entry name" value="Vac_ATP_synth_c_sf"/>
</dbReference>
<reference evidence="7" key="1">
    <citation type="submission" date="2022-07" db="EMBL/GenBank/DDBJ databases">
        <title>Taxonomy of Aspergillus series Nigri: significant species reduction supported by multi-species coalescent approaches.</title>
        <authorList>
            <person name="Bian C."/>
            <person name="Kusuya Y."/>
            <person name="Sklenar F."/>
            <person name="D'hooge E."/>
            <person name="Yaguchi T."/>
            <person name="Takahashi H."/>
            <person name="Hubka V."/>
        </authorList>
    </citation>
    <scope>NUCLEOTIDE SEQUENCE</scope>
    <source>
        <strain evidence="7">IFM 63604</strain>
    </source>
</reference>
<accession>A0A9W6A1F5</accession>
<dbReference type="FunFam" id="3.30.70.100:FF:000002">
    <property type="entry name" value="V-type proton ATPase subunit C"/>
    <property type="match status" value="1"/>
</dbReference>
<comment type="subunit">
    <text evidence="6">V-ATPase is a heteromultimeric enzyme composed of a peripheral catalytic V1 complex (components A to H) attached to an integral membrane V0 proton pore complex.</text>
</comment>
<name>A0A9W6A1F5_ASPNG</name>
<dbReference type="SUPFAM" id="SSF118203">
    <property type="entry name" value="Vacuolar ATP synthase subunit C"/>
    <property type="match status" value="1"/>
</dbReference>
<evidence type="ECO:0000256" key="3">
    <source>
        <dbReference type="ARBA" id="ARBA00022781"/>
    </source>
</evidence>
<dbReference type="InterPro" id="IPR004907">
    <property type="entry name" value="ATPase_V1-cplx_csu"/>
</dbReference>
<dbReference type="Pfam" id="PF03223">
    <property type="entry name" value="V-ATPase_C"/>
    <property type="match status" value="1"/>
</dbReference>
<evidence type="ECO:0000256" key="1">
    <source>
        <dbReference type="ARBA" id="ARBA00006138"/>
    </source>
</evidence>